<dbReference type="InterPro" id="IPR025948">
    <property type="entry name" value="HTH-like_dom"/>
</dbReference>
<dbReference type="Pfam" id="PF01527">
    <property type="entry name" value="HTH_Tnp_1"/>
    <property type="match status" value="1"/>
</dbReference>
<dbReference type="InterPro" id="IPR009057">
    <property type="entry name" value="Homeodomain-like_sf"/>
</dbReference>
<dbReference type="InterPro" id="IPR050900">
    <property type="entry name" value="Transposase_IS3/IS150/IS904"/>
</dbReference>
<dbReference type="GO" id="GO:0015074">
    <property type="term" value="P:DNA integration"/>
    <property type="evidence" value="ECO:0007669"/>
    <property type="project" value="InterPro"/>
</dbReference>
<evidence type="ECO:0000259" key="3">
    <source>
        <dbReference type="PROSITE" id="PS50994"/>
    </source>
</evidence>
<protein>
    <submittedName>
        <fullName evidence="4">IS3 family transposase</fullName>
    </submittedName>
</protein>
<evidence type="ECO:0000256" key="1">
    <source>
        <dbReference type="ARBA" id="ARBA00009964"/>
    </source>
</evidence>
<dbReference type="PROSITE" id="PS50994">
    <property type="entry name" value="INTEGRASE"/>
    <property type="match status" value="1"/>
</dbReference>
<keyword evidence="2" id="KW-0175">Coiled coil</keyword>
<proteinExistence type="inferred from homology"/>
<dbReference type="Gene3D" id="1.10.10.60">
    <property type="entry name" value="Homeodomain-like"/>
    <property type="match status" value="1"/>
</dbReference>
<dbReference type="GO" id="GO:0003677">
    <property type="term" value="F:DNA binding"/>
    <property type="evidence" value="ECO:0007669"/>
    <property type="project" value="InterPro"/>
</dbReference>
<dbReference type="Pfam" id="PF00665">
    <property type="entry name" value="rve"/>
    <property type="match status" value="1"/>
</dbReference>
<dbReference type="KEGG" id="vas:GT360_17875"/>
<dbReference type="GO" id="GO:0004803">
    <property type="term" value="F:transposase activity"/>
    <property type="evidence" value="ECO:0007669"/>
    <property type="project" value="InterPro"/>
</dbReference>
<evidence type="ECO:0000313" key="5">
    <source>
        <dbReference type="Proteomes" id="UP000464262"/>
    </source>
</evidence>
<accession>A0A7Z2T6Q7</accession>
<dbReference type="PANTHER" id="PTHR46889">
    <property type="entry name" value="TRANSPOSASE INSF FOR INSERTION SEQUENCE IS3B-RELATED"/>
    <property type="match status" value="1"/>
</dbReference>
<feature type="domain" description="Integrase catalytic" evidence="3">
    <location>
        <begin position="216"/>
        <end position="379"/>
    </location>
</feature>
<dbReference type="RefSeq" id="WP_164650309.1">
    <property type="nucleotide sequence ID" value="NZ_CP047476.1"/>
</dbReference>
<evidence type="ECO:0000256" key="2">
    <source>
        <dbReference type="SAM" id="Coils"/>
    </source>
</evidence>
<gene>
    <name evidence="4" type="ORF">GT360_17875</name>
</gene>
<dbReference type="SUPFAM" id="SSF53098">
    <property type="entry name" value="Ribonuclease H-like"/>
    <property type="match status" value="1"/>
</dbReference>
<dbReference type="InterPro" id="IPR036397">
    <property type="entry name" value="RNaseH_sf"/>
</dbReference>
<dbReference type="Proteomes" id="UP000464262">
    <property type="component" value="Chromosome 2"/>
</dbReference>
<dbReference type="Pfam" id="PF13333">
    <property type="entry name" value="rve_2"/>
    <property type="match status" value="1"/>
</dbReference>
<sequence>MSRQRFSPEFKDEAVKLVTERGYSVTEVSDRLGVSQHSIYKWVKAVKPTSHTQSESELIEAKKEILRLKGKLRQTEEERDILKKAAKVLCKPARVKYQFILEYCRTFKIKTMCRVLQIERSGYYAWLHEPESRRDKEDKRLLKLIRSSYDASFGIYGYRRITLDLKELGESCGKNRVYRIMKSQGIAAVRGYKQHRNGGYGRPSIVVPNHLNREFTTTQPDKAWVTDITYIRTWQGWLYLAVVLDLYSRKVVGWSMKPTLAKEIVLDALLMAVWRRKPQNSVIIHSDQGSQYSSSDWQKFCMKHHLEPSMSRRGNCWDNAVAESFFSSLKKEKIKKRIYKTREMARADVFDYIEMFYNRVRRHSHLNGMSPEAFESASK</sequence>
<comment type="similarity">
    <text evidence="1">Belongs to the transposase 8 family.</text>
</comment>
<dbReference type="Pfam" id="PF13276">
    <property type="entry name" value="HTH_21"/>
    <property type="match status" value="1"/>
</dbReference>
<name>A0A7Z2T6Q7_9VIBR</name>
<dbReference type="NCBIfam" id="NF033516">
    <property type="entry name" value="transpos_IS3"/>
    <property type="match status" value="1"/>
</dbReference>
<keyword evidence="5" id="KW-1185">Reference proteome</keyword>
<feature type="coiled-coil region" evidence="2">
    <location>
        <begin position="58"/>
        <end position="85"/>
    </location>
</feature>
<dbReference type="EMBL" id="CP047476">
    <property type="protein sequence ID" value="QIA65409.1"/>
    <property type="molecule type" value="Genomic_DNA"/>
</dbReference>
<dbReference type="SUPFAM" id="SSF46689">
    <property type="entry name" value="Homeodomain-like"/>
    <property type="match status" value="1"/>
</dbReference>
<dbReference type="AlphaFoldDB" id="A0A7Z2T6Q7"/>
<dbReference type="InterPro" id="IPR012337">
    <property type="entry name" value="RNaseH-like_sf"/>
</dbReference>
<reference evidence="4 5" key="1">
    <citation type="submission" date="2020-01" db="EMBL/GenBank/DDBJ databases">
        <title>Whole genome and functional gene identification of agarase of Vibrio HN897.</title>
        <authorList>
            <person name="Liu Y."/>
            <person name="Zhao Z."/>
        </authorList>
    </citation>
    <scope>NUCLEOTIDE SEQUENCE [LARGE SCALE GENOMIC DNA]</scope>
    <source>
        <strain evidence="4 5">HN897</strain>
    </source>
</reference>
<dbReference type="InterPro" id="IPR001584">
    <property type="entry name" value="Integrase_cat-core"/>
</dbReference>
<organism evidence="4 5">
    <name type="scientific">Vibrio astriarenae</name>
    <dbReference type="NCBI Taxonomy" id="1481923"/>
    <lineage>
        <taxon>Bacteria</taxon>
        <taxon>Pseudomonadati</taxon>
        <taxon>Pseudomonadota</taxon>
        <taxon>Gammaproteobacteria</taxon>
        <taxon>Vibrionales</taxon>
        <taxon>Vibrionaceae</taxon>
        <taxon>Vibrio</taxon>
    </lineage>
</organism>
<dbReference type="PANTHER" id="PTHR46889:SF4">
    <property type="entry name" value="TRANSPOSASE INSO FOR INSERTION SEQUENCE ELEMENT IS911B-RELATED"/>
    <property type="match status" value="1"/>
</dbReference>
<dbReference type="Gene3D" id="3.30.420.10">
    <property type="entry name" value="Ribonuclease H-like superfamily/Ribonuclease H"/>
    <property type="match status" value="1"/>
</dbReference>
<dbReference type="InterPro" id="IPR048020">
    <property type="entry name" value="Transpos_IS3"/>
</dbReference>
<dbReference type="GO" id="GO:0006313">
    <property type="term" value="P:DNA transposition"/>
    <property type="evidence" value="ECO:0007669"/>
    <property type="project" value="InterPro"/>
</dbReference>
<dbReference type="InterPro" id="IPR002514">
    <property type="entry name" value="Transposase_8"/>
</dbReference>
<evidence type="ECO:0000313" key="4">
    <source>
        <dbReference type="EMBL" id="QIA65409.1"/>
    </source>
</evidence>